<keyword evidence="3" id="KW-1185">Reference proteome</keyword>
<proteinExistence type="predicted"/>
<dbReference type="Gene3D" id="1.10.260.130">
    <property type="match status" value="1"/>
</dbReference>
<dbReference type="AlphaFoldDB" id="A0A6G4TYK6"/>
<organism evidence="2 3">
    <name type="scientific">Streptomyces coryli</name>
    <dbReference type="NCBI Taxonomy" id="1128680"/>
    <lineage>
        <taxon>Bacteria</taxon>
        <taxon>Bacillati</taxon>
        <taxon>Actinomycetota</taxon>
        <taxon>Actinomycetes</taxon>
        <taxon>Kitasatosporales</taxon>
        <taxon>Streptomycetaceae</taxon>
        <taxon>Streptomyces</taxon>
    </lineage>
</organism>
<evidence type="ECO:0000313" key="3">
    <source>
        <dbReference type="Proteomes" id="UP000481583"/>
    </source>
</evidence>
<dbReference type="Gene3D" id="3.40.50.1820">
    <property type="entry name" value="alpha/beta hydrolase"/>
    <property type="match status" value="1"/>
</dbReference>
<dbReference type="Proteomes" id="UP000481583">
    <property type="component" value="Unassembled WGS sequence"/>
</dbReference>
<comment type="caution">
    <text evidence="2">The sequence shown here is derived from an EMBL/GenBank/DDBJ whole genome shotgun (WGS) entry which is preliminary data.</text>
</comment>
<dbReference type="PIRSF" id="PIRSF029171">
    <property type="entry name" value="Esterase_LipA"/>
    <property type="match status" value="1"/>
</dbReference>
<name>A0A6G4TYK6_9ACTN</name>
<sequence>MPGMRHRLLARAGTVLGAAGIVAALTVAVPAAVAEEDFYTPPSPLPAGANGDVLKSQQATYNNAKATRIMYLSRSAKNKPIPVTGSVIVPNAPWTGPGDRPIVAYAPFTAGLGDQCAPSKGLTGQGSGDPAGGFQGSYVDALLAKGFAVAQTDYEGLGTPGEHTYVMRLSEAHTVLDALRAATRLPGTGLAKKAPLGIAGYSEGGGAAASAAELASSYAPELNIKGATPGAAPADKAVLAKSLDGGLYVAFLGYALVGIDTAYPESKILTDLANDKGKEFFEAARSTCTGDAVSKYMFTRTSSLTKDGRPVSAYLGQAPFDKIVAENRIGQAKPSMPVLVEHSIFDDVIPYDTGKQMAKDWCAKGANTEFRTLLGTPLVGGHATAMPDAVRDSAAWLDDRFRGKQTTGNCGKF</sequence>
<dbReference type="RefSeq" id="WP_165236956.1">
    <property type="nucleotide sequence ID" value="NZ_JAAKZV010000048.1"/>
</dbReference>
<evidence type="ECO:0000313" key="2">
    <source>
        <dbReference type="EMBL" id="NGN64974.1"/>
    </source>
</evidence>
<dbReference type="PANTHER" id="PTHR34853:SF1">
    <property type="entry name" value="LIPASE 5"/>
    <property type="match status" value="1"/>
</dbReference>
<keyword evidence="1" id="KW-0732">Signal</keyword>
<dbReference type="Pfam" id="PF03583">
    <property type="entry name" value="LIP"/>
    <property type="match status" value="1"/>
</dbReference>
<dbReference type="SUPFAM" id="SSF53474">
    <property type="entry name" value="alpha/beta-Hydrolases"/>
    <property type="match status" value="1"/>
</dbReference>
<dbReference type="GO" id="GO:0016042">
    <property type="term" value="P:lipid catabolic process"/>
    <property type="evidence" value="ECO:0007669"/>
    <property type="project" value="InterPro"/>
</dbReference>
<feature type="signal peptide" evidence="1">
    <location>
        <begin position="1"/>
        <end position="34"/>
    </location>
</feature>
<gene>
    <name evidence="2" type="ORF">G5C51_13840</name>
</gene>
<reference evidence="2 3" key="1">
    <citation type="submission" date="2020-02" db="EMBL/GenBank/DDBJ databases">
        <title>Whole-genome analyses of novel actinobacteria.</title>
        <authorList>
            <person name="Sahin N."/>
        </authorList>
    </citation>
    <scope>NUCLEOTIDE SEQUENCE [LARGE SCALE GENOMIC DNA]</scope>
    <source>
        <strain evidence="2 3">A7024</strain>
    </source>
</reference>
<dbReference type="InterPro" id="IPR029058">
    <property type="entry name" value="AB_hydrolase_fold"/>
</dbReference>
<accession>A0A6G4TYK6</accession>
<feature type="chain" id="PRO_5026077893" evidence="1">
    <location>
        <begin position="35"/>
        <end position="413"/>
    </location>
</feature>
<dbReference type="PANTHER" id="PTHR34853">
    <property type="match status" value="1"/>
</dbReference>
<dbReference type="GO" id="GO:0004806">
    <property type="term" value="F:triacylglycerol lipase activity"/>
    <property type="evidence" value="ECO:0007669"/>
    <property type="project" value="InterPro"/>
</dbReference>
<protein>
    <submittedName>
        <fullName evidence="2">Lipase</fullName>
    </submittedName>
</protein>
<dbReference type="EMBL" id="JAAKZV010000048">
    <property type="protein sequence ID" value="NGN64974.1"/>
    <property type="molecule type" value="Genomic_DNA"/>
</dbReference>
<evidence type="ECO:0000256" key="1">
    <source>
        <dbReference type="SAM" id="SignalP"/>
    </source>
</evidence>
<dbReference type="InterPro" id="IPR005152">
    <property type="entry name" value="Lipase_secreted"/>
</dbReference>